<evidence type="ECO:0000256" key="1">
    <source>
        <dbReference type="ARBA" id="ARBA00004328"/>
    </source>
</evidence>
<dbReference type="Proteomes" id="UP000202354">
    <property type="component" value="Segment"/>
</dbReference>
<keyword evidence="10" id="KW-1185">Reference proteome</keyword>
<protein>
    <recommendedName>
        <fullName evidence="3">Capsid protein</fullName>
    </recommendedName>
</protein>
<name>Q911J4_9TOMB</name>
<evidence type="ECO:0000259" key="8">
    <source>
        <dbReference type="Pfam" id="PF00729"/>
    </source>
</evidence>
<dbReference type="GeneID" id="2886238"/>
<dbReference type="OrthoDB" id="17533at10239"/>
<dbReference type="GO" id="GO:0005198">
    <property type="term" value="F:structural molecule activity"/>
    <property type="evidence" value="ECO:0007669"/>
    <property type="project" value="InterPro"/>
</dbReference>
<feature type="domain" description="Icosahedral viral capsid protein S" evidence="8">
    <location>
        <begin position="76"/>
        <end position="234"/>
    </location>
</feature>
<accession>Q911J4</accession>
<sequence length="337" mass="36889">MTASDSPITSKFAAQGAQWAIKLQTKGWRNLSKAQKREARSHGIGPSAPPPAIPKVNRVIMGNPNNSRRRGGGDGNAQKSMTITKQEFLGTIFSSDSITTYPIDPRNVKTFPQISALALGYNKYKITSLQLRYSTRVTETEANVIMAFTTDSGDLPPRSKVDMYNIGTKFEVLASKPLVATIPVSKDTKYLRDKCSDDSKLVDCGALHFMVDGRHSGRLGELFLQVTIVLSEPTFSQQSTQILRGTTQTGPTLVEFSQSGKSSTYKFLAVGRYVFSAYGKVLVKARQVGMDKAKQMHTSDDKSSNVIAEVEALEPGASIVLDYVEEEPPSFVCISRM</sequence>
<keyword evidence="4 9" id="KW-0167">Capsid protein</keyword>
<gene>
    <name evidence="9" type="primary">CP</name>
</gene>
<dbReference type="Pfam" id="PF00729">
    <property type="entry name" value="Viral_coat"/>
    <property type="match status" value="1"/>
</dbReference>
<organism evidence="9 10">
    <name type="scientific">Pelargonium chlorotic ring pattern virus</name>
    <dbReference type="NCBI Taxonomy" id="167021"/>
    <lineage>
        <taxon>Viruses</taxon>
        <taxon>Riboviria</taxon>
        <taxon>Orthornavirae</taxon>
        <taxon>Kitrinoviricota</taxon>
        <taxon>Tolucaviricetes</taxon>
        <taxon>Tolivirales</taxon>
        <taxon>Tombusviridae</taxon>
        <taxon>Procedovirinae</taxon>
        <taxon>Pelarspovirus</taxon>
        <taxon>Pelarspovirus chloropelargonii</taxon>
    </lineage>
</organism>
<evidence type="ECO:0000256" key="6">
    <source>
        <dbReference type="ARBA" id="ARBA00023060"/>
    </source>
</evidence>
<dbReference type="InterPro" id="IPR029053">
    <property type="entry name" value="Viral_coat"/>
</dbReference>
<evidence type="ECO:0000313" key="9">
    <source>
        <dbReference type="EMBL" id="AAK74064.1"/>
    </source>
</evidence>
<keyword evidence="6" id="KW-1142">T=3 icosahedral capsid protein</keyword>
<dbReference type="EMBL" id="AY038069">
    <property type="protein sequence ID" value="AAK74064.1"/>
    <property type="molecule type" value="Genomic_RNA"/>
</dbReference>
<dbReference type="SUPFAM" id="SSF88633">
    <property type="entry name" value="Positive stranded ssRNA viruses"/>
    <property type="match status" value="1"/>
</dbReference>
<evidence type="ECO:0000256" key="2">
    <source>
        <dbReference type="ARBA" id="ARBA00007446"/>
    </source>
</evidence>
<keyword evidence="5" id="KW-0946">Virion</keyword>
<evidence type="ECO:0000256" key="4">
    <source>
        <dbReference type="ARBA" id="ARBA00022561"/>
    </source>
</evidence>
<feature type="region of interest" description="Disordered" evidence="7">
    <location>
        <begin position="30"/>
        <end position="78"/>
    </location>
</feature>
<comment type="subcellular location">
    <subcellularLocation>
        <location evidence="1">Virion</location>
    </subcellularLocation>
</comment>
<reference evidence="9 10" key="1">
    <citation type="journal article" date="2002" name="Acta Hortic.">
        <title>Genome organization of Pelargonium chlorotic ring pattern virus: further implications for tombusviridae taxonomy.</title>
        <authorList>
            <person name="Kinard G."/>
            <person name="Jordan R."/>
        </authorList>
    </citation>
    <scope>NUCLEOTIDE SEQUENCE [LARGE SCALE GENOMIC DNA]</scope>
    <source>
        <strain evidence="9">GR57</strain>
    </source>
</reference>
<proteinExistence type="inferred from homology"/>
<dbReference type="RefSeq" id="YP_052929.1">
    <property type="nucleotide sequence ID" value="NC_005985.1"/>
</dbReference>
<evidence type="ECO:0000313" key="10">
    <source>
        <dbReference type="Proteomes" id="UP000202354"/>
    </source>
</evidence>
<evidence type="ECO:0000256" key="3">
    <source>
        <dbReference type="ARBA" id="ARBA00018091"/>
    </source>
</evidence>
<comment type="similarity">
    <text evidence="2">Belongs to the icosahedral plant coat protein family.</text>
</comment>
<evidence type="ECO:0000256" key="5">
    <source>
        <dbReference type="ARBA" id="ARBA00022844"/>
    </source>
</evidence>
<dbReference type="GO" id="GO:0039617">
    <property type="term" value="C:T=3 icosahedral viral capsid"/>
    <property type="evidence" value="ECO:0007669"/>
    <property type="project" value="UniProtKB-KW"/>
</dbReference>
<dbReference type="KEGG" id="vg:2886238"/>
<evidence type="ECO:0000256" key="7">
    <source>
        <dbReference type="SAM" id="MobiDB-lite"/>
    </source>
</evidence>
<dbReference type="Gene3D" id="2.60.120.20">
    <property type="match status" value="1"/>
</dbReference>
<dbReference type="InterPro" id="IPR000937">
    <property type="entry name" value="Capsid_prot_S-dom_vir"/>
</dbReference>